<dbReference type="Pfam" id="PF00098">
    <property type="entry name" value="zf-CCHC"/>
    <property type="match status" value="1"/>
</dbReference>
<dbReference type="SMART" id="SM00343">
    <property type="entry name" value="ZnF_C2HC"/>
    <property type="match status" value="1"/>
</dbReference>
<dbReference type="PANTHER" id="PTHR42648:SF28">
    <property type="entry name" value="TRANSPOSON-ENCODED PROTEIN WITH RIBONUCLEASE H-LIKE AND RETROVIRUS ZINC FINGER-LIKE DOMAINS"/>
    <property type="match status" value="1"/>
</dbReference>
<keyword evidence="2" id="KW-0479">Metal-binding</keyword>
<gene>
    <name evidence="9" type="ORF">VITISV_022356</name>
</gene>
<keyword evidence="4" id="KW-0378">Hydrolase</keyword>
<feature type="domain" description="CCHC-type" evidence="7">
    <location>
        <begin position="239"/>
        <end position="254"/>
    </location>
</feature>
<evidence type="ECO:0008006" key="10">
    <source>
        <dbReference type="Google" id="ProtNLM"/>
    </source>
</evidence>
<dbReference type="GO" id="GO:0004190">
    <property type="term" value="F:aspartic-type endopeptidase activity"/>
    <property type="evidence" value="ECO:0007669"/>
    <property type="project" value="UniProtKB-KW"/>
</dbReference>
<proteinExistence type="predicted"/>
<evidence type="ECO:0000256" key="2">
    <source>
        <dbReference type="ARBA" id="ARBA00022723"/>
    </source>
</evidence>
<dbReference type="Pfam" id="PF25597">
    <property type="entry name" value="SH3_retrovirus"/>
    <property type="match status" value="1"/>
</dbReference>
<dbReference type="Pfam" id="PF00665">
    <property type="entry name" value="rve"/>
    <property type="match status" value="1"/>
</dbReference>
<evidence type="ECO:0000256" key="4">
    <source>
        <dbReference type="ARBA" id="ARBA00022801"/>
    </source>
</evidence>
<dbReference type="EMBL" id="AM458081">
    <property type="protein sequence ID" value="CAN67882.1"/>
    <property type="molecule type" value="Genomic_DNA"/>
</dbReference>
<evidence type="ECO:0000259" key="7">
    <source>
        <dbReference type="PROSITE" id="PS50158"/>
    </source>
</evidence>
<dbReference type="InterPro" id="IPR039537">
    <property type="entry name" value="Retrotran_Ty1/copia-like"/>
</dbReference>
<dbReference type="Gene3D" id="3.30.420.10">
    <property type="entry name" value="Ribonuclease H-like superfamily/Ribonuclease H"/>
    <property type="match status" value="1"/>
</dbReference>
<dbReference type="InterPro" id="IPR001878">
    <property type="entry name" value="Znf_CCHC"/>
</dbReference>
<feature type="compositionally biased region" description="Low complexity" evidence="6">
    <location>
        <begin position="208"/>
        <end position="224"/>
    </location>
</feature>
<dbReference type="GO" id="GO:0008270">
    <property type="term" value="F:zinc ion binding"/>
    <property type="evidence" value="ECO:0007669"/>
    <property type="project" value="UniProtKB-KW"/>
</dbReference>
<evidence type="ECO:0000256" key="1">
    <source>
        <dbReference type="ARBA" id="ARBA00022670"/>
    </source>
</evidence>
<dbReference type="Pfam" id="PF13976">
    <property type="entry name" value="gag_pre-integrs"/>
    <property type="match status" value="1"/>
</dbReference>
<sequence length="1299" mass="146946">MAEEAGKASGIEKFDGTDFAYWRMQIEDYLYGRKLHLPLLGTKLESMKAEEWALLDRQVLGVIRLTLSRSVAHNVVKEKTTADLMKALSSMYEKPSANNKVHLMKKLFNLKMAENASVAQHLNEFNTITNQLSSIEINFDDEICALIVLASLLNSWEAMRMAVSNSTGKEKLKYNDIRDLILAEEIRRRDAGETSGSSSALNLETRGKGNNRNSNQGRSNSRNSNRNRSKSRSGQQVQCWNCGKTGHFKRQCKNPKKKNDDDSTNAVTEEVQDALLLAVDSPLDDWVLDSGASFHTTPHREIIQNYVAGDFGKVYLADGSALDVVGLGDVRISLPNGSVWLLEKVRHIPDLRRNLISVGQLDDEGHAILFVGGTWKVTKGARVLARGKKTDTLNMTSCPRDTIAVADASTDTSLWHRRLGHMSEKWMKMLLSKGKLPELKSIDFDMCESCILGKQKKASFLKTGRTPKAEKLELVHTDLWGPSPVASLGGSRYYITFIDDSSRKVWVYFLKNKSDVFVTFKKWKAMVETETGLKVKCLRSDNGGEYIDGGFSEYCAAQGIRMEKTIPGTPQQNGVAERMNRTLNERARSMRLHAGLPKTFWADVVSTTTYLINRGPSVPMEFRLPEEVWSGKEVKFSHLKVFCCVSYVHIDSDARSKLDAKSKICFFIGYGDEKFGYRFWDEQNRKIIRSRNVIFNEQVMYKDRLTVTSDVTEIDQKKSEFVNLDELTESTVQKRGEEDKENVNSKVDLRTPIVEVRRSSRNIRPPQRYSPVLNYLLLTDGGEPECYNEALQDENSSKWELAMKDEMDSLLGNQTWELTELPVGKKALHNKWVYRIKNEHDGSKRYKARLVVKGFQQKEGIGYIEIFSSVVKMSTIRLVLGMVAVENLHLEQLDVKTAFLHGDLEEDLYMIQPEGFIVQGQENLVCKMRKSLYGLKQAPRQWYKKFDNFMHRIGFKRCEADHCCYVKSFDNSYIILLLYVDDMLIAGSDIEKINNLKKQLSQTVFAMKDLGAAKQILGMRIIRDKANGTLKLSHSEYVKKVLSRFNMNEAKLVSTPLGSHFKLSKEQSPKTEEERDHMSKVPYASAIGSLMYAMVCTRPDIAHAVGVVSRFMSRPGKQHWEAVKWILRYLKGSLDTCLCFTGASLKLQGYVDADFAGDIDSRKSTTEFVFTLGGTAISWTSNLQKIVTLSTTEAEYVAATEAGKEMIWLHGFLDELGKKQEMGILHSDSQSAIFLAKNSAFHSKSKHIQTKYHFIRYLVEDKLVILEKICGSKNPADMLTKGVTIEKLKLCAASIGLLA</sequence>
<dbReference type="InterPro" id="IPR001584">
    <property type="entry name" value="Integrase_cat-core"/>
</dbReference>
<keyword evidence="1" id="KW-0645">Protease</keyword>
<dbReference type="PANTHER" id="PTHR42648">
    <property type="entry name" value="TRANSPOSASE, PUTATIVE-RELATED"/>
    <property type="match status" value="1"/>
</dbReference>
<feature type="region of interest" description="Disordered" evidence="6">
    <location>
        <begin position="191"/>
        <end position="237"/>
    </location>
</feature>
<dbReference type="Gene3D" id="4.10.60.10">
    <property type="entry name" value="Zinc finger, CCHC-type"/>
    <property type="match status" value="1"/>
</dbReference>
<dbReference type="InterPro" id="IPR043502">
    <property type="entry name" value="DNA/RNA_pol_sf"/>
</dbReference>
<evidence type="ECO:0000256" key="3">
    <source>
        <dbReference type="ARBA" id="ARBA00022750"/>
    </source>
</evidence>
<dbReference type="SUPFAM" id="SSF53098">
    <property type="entry name" value="Ribonuclease H-like"/>
    <property type="match status" value="1"/>
</dbReference>
<protein>
    <recommendedName>
        <fullName evidence="10">Retrovirus-related Pol polyprotein from transposon TNT 1-94</fullName>
    </recommendedName>
</protein>
<dbReference type="GO" id="GO:0006508">
    <property type="term" value="P:proteolysis"/>
    <property type="evidence" value="ECO:0007669"/>
    <property type="project" value="UniProtKB-KW"/>
</dbReference>
<evidence type="ECO:0000313" key="9">
    <source>
        <dbReference type="EMBL" id="CAN67882.1"/>
    </source>
</evidence>
<dbReference type="PROSITE" id="PS50994">
    <property type="entry name" value="INTEGRASE"/>
    <property type="match status" value="1"/>
</dbReference>
<dbReference type="Pfam" id="PF22936">
    <property type="entry name" value="Pol_BBD"/>
    <property type="match status" value="1"/>
</dbReference>
<dbReference type="Pfam" id="PF07727">
    <property type="entry name" value="RVT_2"/>
    <property type="match status" value="1"/>
</dbReference>
<dbReference type="SUPFAM" id="SSF57756">
    <property type="entry name" value="Retrovirus zinc finger-like domains"/>
    <property type="match status" value="1"/>
</dbReference>
<feature type="domain" description="Integrase catalytic" evidence="8">
    <location>
        <begin position="463"/>
        <end position="633"/>
    </location>
</feature>
<dbReference type="InterPro" id="IPR036875">
    <property type="entry name" value="Znf_CCHC_sf"/>
</dbReference>
<dbReference type="InterPro" id="IPR057670">
    <property type="entry name" value="SH3_retrovirus"/>
</dbReference>
<organism evidence="9">
    <name type="scientific">Vitis vinifera</name>
    <name type="common">Grape</name>
    <dbReference type="NCBI Taxonomy" id="29760"/>
    <lineage>
        <taxon>Eukaryota</taxon>
        <taxon>Viridiplantae</taxon>
        <taxon>Streptophyta</taxon>
        <taxon>Embryophyta</taxon>
        <taxon>Tracheophyta</taxon>
        <taxon>Spermatophyta</taxon>
        <taxon>Magnoliopsida</taxon>
        <taxon>eudicotyledons</taxon>
        <taxon>Gunneridae</taxon>
        <taxon>Pentapetalae</taxon>
        <taxon>rosids</taxon>
        <taxon>Vitales</taxon>
        <taxon>Vitaceae</taxon>
        <taxon>Viteae</taxon>
        <taxon>Vitis</taxon>
    </lineage>
</organism>
<dbReference type="InterPro" id="IPR036397">
    <property type="entry name" value="RNaseH_sf"/>
</dbReference>
<accession>A5BFU1</accession>
<dbReference type="InterPro" id="IPR013103">
    <property type="entry name" value="RVT_2"/>
</dbReference>
<dbReference type="InterPro" id="IPR025724">
    <property type="entry name" value="GAG-pre-integrase_dom"/>
</dbReference>
<keyword evidence="5" id="KW-0862">Zinc</keyword>
<dbReference type="SUPFAM" id="SSF56672">
    <property type="entry name" value="DNA/RNA polymerases"/>
    <property type="match status" value="1"/>
</dbReference>
<reference evidence="9" key="1">
    <citation type="journal article" date="2007" name="PLoS ONE">
        <title>The first genome sequence of an elite grapevine cultivar (Pinot noir Vitis vinifera L.): coping with a highly heterozygous genome.</title>
        <authorList>
            <person name="Velasco R."/>
            <person name="Zharkikh A."/>
            <person name="Troggio M."/>
            <person name="Cartwright D.A."/>
            <person name="Cestaro A."/>
            <person name="Pruss D."/>
            <person name="Pindo M."/>
            <person name="FitzGerald L.M."/>
            <person name="Vezzulli S."/>
            <person name="Reid J."/>
            <person name="Malacarne G."/>
            <person name="Iliev D."/>
            <person name="Coppola G."/>
            <person name="Wardell B."/>
            <person name="Micheletti D."/>
            <person name="Macalma T."/>
            <person name="Facci M."/>
            <person name="Mitchell J.T."/>
            <person name="Perazzolli M."/>
            <person name="Eldredge G."/>
            <person name="Gatto P."/>
            <person name="Oyzerski R."/>
            <person name="Moretto M."/>
            <person name="Gutin N."/>
            <person name="Stefanini M."/>
            <person name="Chen Y."/>
            <person name="Segala C."/>
            <person name="Davenport C."/>
            <person name="Dematte L."/>
            <person name="Mraz A."/>
            <person name="Battilana J."/>
            <person name="Stormo K."/>
            <person name="Costa F."/>
            <person name="Tao Q."/>
            <person name="Si-Ammour A."/>
            <person name="Harkins T."/>
            <person name="Lackey A."/>
            <person name="Perbost C."/>
            <person name="Taillon B."/>
            <person name="Stella A."/>
            <person name="Solovyev V."/>
            <person name="Fawcett J.A."/>
            <person name="Sterck L."/>
            <person name="Vandepoele K."/>
            <person name="Grando S.M."/>
            <person name="Toppo S."/>
            <person name="Moser C."/>
            <person name="Lanchbury J."/>
            <person name="Bogden R."/>
            <person name="Skolnick M."/>
            <person name="Sgaramella V."/>
            <person name="Bhatnagar S.K."/>
            <person name="Fontana P."/>
            <person name="Gutin A."/>
            <person name="Van de Peer Y."/>
            <person name="Salamini F."/>
            <person name="Viola R."/>
        </authorList>
    </citation>
    <scope>NUCLEOTIDE SEQUENCE</scope>
</reference>
<evidence type="ECO:0000259" key="8">
    <source>
        <dbReference type="PROSITE" id="PS50994"/>
    </source>
</evidence>
<keyword evidence="5" id="KW-0863">Zinc-finger</keyword>
<dbReference type="InterPro" id="IPR012337">
    <property type="entry name" value="RNaseH-like_sf"/>
</dbReference>
<dbReference type="GO" id="GO:0003676">
    <property type="term" value="F:nucleic acid binding"/>
    <property type="evidence" value="ECO:0007669"/>
    <property type="project" value="InterPro"/>
</dbReference>
<dbReference type="Pfam" id="PF14223">
    <property type="entry name" value="Retrotran_gag_2"/>
    <property type="match status" value="1"/>
</dbReference>
<dbReference type="GO" id="GO:0015074">
    <property type="term" value="P:DNA integration"/>
    <property type="evidence" value="ECO:0007669"/>
    <property type="project" value="InterPro"/>
</dbReference>
<name>A5BFU1_VITVI</name>
<dbReference type="InterPro" id="IPR054722">
    <property type="entry name" value="PolX-like_BBD"/>
</dbReference>
<dbReference type="PROSITE" id="PS50158">
    <property type="entry name" value="ZF_CCHC"/>
    <property type="match status" value="1"/>
</dbReference>
<evidence type="ECO:0000256" key="6">
    <source>
        <dbReference type="SAM" id="MobiDB-lite"/>
    </source>
</evidence>
<evidence type="ECO:0000256" key="5">
    <source>
        <dbReference type="PROSITE-ProRule" id="PRU00047"/>
    </source>
</evidence>
<keyword evidence="3" id="KW-0064">Aspartyl protease</keyword>
<dbReference type="CDD" id="cd09272">
    <property type="entry name" value="RNase_HI_RT_Ty1"/>
    <property type="match status" value="1"/>
</dbReference>